<dbReference type="Proteomes" id="UP000236291">
    <property type="component" value="Unassembled WGS sequence"/>
</dbReference>
<sequence>MQENMPPRRAPAVPRTDDNRIDQMANSMNVMAAAVTAQTNAKTQRDMEKRERELLAAGTRVLTSFNHQNPPKFRGDGGPAAADLWLQAMEKIFGAIHCPEGEKVTLATYQLLGDAEYWWGNTSLMMEGAHEEFNWENFKRKFLAKYFPETARERYGEEFLKLRQGSMNVEAYAKKFESLSRFFRFFRDGIDETYMCRRFQDGLRYELQDAVVPLGIRHFQVLVEKCQEIEDMRNKRMNRQGNFSAGGPSRPSDQNQNRGRQGNKPYNRPQNNRGPNRSANQGSQTRGKQACFKCGEEGHYANECRIQGLTCHNCQKSGHYARDCKAPKAEPSVNATQGARPTARGRVYCMGTEVSGQASNAIHEDCQIAGNTLTALIDTGATHSFISVDCANRLKMTISPLPFDLNVSTPAKDLVSLEIILGMDWLSYHYVILDCA</sequence>
<dbReference type="PANTHER" id="PTHR15503">
    <property type="entry name" value="LDOC1 RELATED"/>
    <property type="match status" value="1"/>
</dbReference>
<dbReference type="Gene3D" id="4.10.60.10">
    <property type="entry name" value="Zinc finger, CCHC-type"/>
    <property type="match status" value="2"/>
</dbReference>
<organism evidence="4 5">
    <name type="scientific">Trifolium pratense</name>
    <name type="common">Red clover</name>
    <dbReference type="NCBI Taxonomy" id="57577"/>
    <lineage>
        <taxon>Eukaryota</taxon>
        <taxon>Viridiplantae</taxon>
        <taxon>Streptophyta</taxon>
        <taxon>Embryophyta</taxon>
        <taxon>Tracheophyta</taxon>
        <taxon>Spermatophyta</taxon>
        <taxon>Magnoliopsida</taxon>
        <taxon>eudicotyledons</taxon>
        <taxon>Gunneridae</taxon>
        <taxon>Pentapetalae</taxon>
        <taxon>rosids</taxon>
        <taxon>fabids</taxon>
        <taxon>Fabales</taxon>
        <taxon>Fabaceae</taxon>
        <taxon>Papilionoideae</taxon>
        <taxon>50 kb inversion clade</taxon>
        <taxon>NPAAA clade</taxon>
        <taxon>Hologalegina</taxon>
        <taxon>IRL clade</taxon>
        <taxon>Trifolieae</taxon>
        <taxon>Trifolium</taxon>
    </lineage>
</organism>
<dbReference type="PROSITE" id="PS50158">
    <property type="entry name" value="ZF_CCHC"/>
    <property type="match status" value="2"/>
</dbReference>
<evidence type="ECO:0000313" key="4">
    <source>
        <dbReference type="EMBL" id="PNX86125.1"/>
    </source>
</evidence>
<dbReference type="InterPro" id="IPR001878">
    <property type="entry name" value="Znf_CCHC"/>
</dbReference>
<keyword evidence="1" id="KW-0862">Zinc</keyword>
<feature type="region of interest" description="Disordered" evidence="2">
    <location>
        <begin position="238"/>
        <end position="284"/>
    </location>
</feature>
<dbReference type="InterPro" id="IPR005162">
    <property type="entry name" value="Retrotrans_gag_dom"/>
</dbReference>
<accession>A0A2K3M5R3</accession>
<comment type="caution">
    <text evidence="4">The sequence shown here is derived from an EMBL/GenBank/DDBJ whole genome shotgun (WGS) entry which is preliminary data.</text>
</comment>
<evidence type="ECO:0000313" key="5">
    <source>
        <dbReference type="Proteomes" id="UP000236291"/>
    </source>
</evidence>
<protein>
    <submittedName>
        <fullName evidence="4">Putative TIR-NBS-LRR resistance protein</fullName>
    </submittedName>
</protein>
<reference evidence="4 5" key="1">
    <citation type="journal article" date="2014" name="Am. J. Bot.">
        <title>Genome assembly and annotation for red clover (Trifolium pratense; Fabaceae).</title>
        <authorList>
            <person name="Istvanek J."/>
            <person name="Jaros M."/>
            <person name="Krenek A."/>
            <person name="Repkova J."/>
        </authorList>
    </citation>
    <scope>NUCLEOTIDE SEQUENCE [LARGE SCALE GENOMIC DNA]</scope>
    <source>
        <strain evidence="5">cv. Tatra</strain>
        <tissue evidence="4">Young leaves</tissue>
    </source>
</reference>
<dbReference type="PROSITE" id="PS00141">
    <property type="entry name" value="ASP_PROTEASE"/>
    <property type="match status" value="1"/>
</dbReference>
<dbReference type="InterPro" id="IPR032567">
    <property type="entry name" value="RTL1-rel"/>
</dbReference>
<reference evidence="4 5" key="2">
    <citation type="journal article" date="2017" name="Front. Plant Sci.">
        <title>Gene Classification and Mining of Molecular Markers Useful in Red Clover (Trifolium pratense) Breeding.</title>
        <authorList>
            <person name="Istvanek J."/>
            <person name="Dluhosova J."/>
            <person name="Dluhos P."/>
            <person name="Patkova L."/>
            <person name="Nedelnik J."/>
            <person name="Repkova J."/>
        </authorList>
    </citation>
    <scope>NUCLEOTIDE SEQUENCE [LARGE SCALE GENOMIC DNA]</scope>
    <source>
        <strain evidence="5">cv. Tatra</strain>
        <tissue evidence="4">Young leaves</tissue>
    </source>
</reference>
<dbReference type="PANTHER" id="PTHR15503:SF42">
    <property type="entry name" value="ZINC FINGER, CCHC-TYPE, RETROTRANSPOSON GAG DOMAIN, ASPARTIC PEPTIDASE DOMAIN PROTEIN-RELATED"/>
    <property type="match status" value="1"/>
</dbReference>
<feature type="domain" description="CCHC-type" evidence="3">
    <location>
        <begin position="291"/>
        <end position="305"/>
    </location>
</feature>
<evidence type="ECO:0000256" key="1">
    <source>
        <dbReference type="PROSITE-ProRule" id="PRU00047"/>
    </source>
</evidence>
<dbReference type="InterPro" id="IPR021109">
    <property type="entry name" value="Peptidase_aspartic_dom_sf"/>
</dbReference>
<dbReference type="EMBL" id="ASHM01050383">
    <property type="protein sequence ID" value="PNX86125.1"/>
    <property type="molecule type" value="Genomic_DNA"/>
</dbReference>
<dbReference type="GO" id="GO:0008270">
    <property type="term" value="F:zinc ion binding"/>
    <property type="evidence" value="ECO:0007669"/>
    <property type="project" value="UniProtKB-KW"/>
</dbReference>
<keyword evidence="1" id="KW-0863">Zinc-finger</keyword>
<dbReference type="SUPFAM" id="SSF57756">
    <property type="entry name" value="Retrovirus zinc finger-like domains"/>
    <property type="match status" value="1"/>
</dbReference>
<dbReference type="GO" id="GO:0003676">
    <property type="term" value="F:nucleic acid binding"/>
    <property type="evidence" value="ECO:0007669"/>
    <property type="project" value="InterPro"/>
</dbReference>
<dbReference type="Pfam" id="PF08284">
    <property type="entry name" value="RVP_2"/>
    <property type="match status" value="1"/>
</dbReference>
<dbReference type="STRING" id="57577.A0A2K3M5R3"/>
<gene>
    <name evidence="4" type="ORF">L195_g042201</name>
</gene>
<feature type="domain" description="CCHC-type" evidence="3">
    <location>
        <begin position="311"/>
        <end position="325"/>
    </location>
</feature>
<feature type="compositionally biased region" description="Polar residues" evidence="2">
    <location>
        <begin position="251"/>
        <end position="260"/>
    </location>
</feature>
<name>A0A2K3M5R3_TRIPR</name>
<evidence type="ECO:0000256" key="2">
    <source>
        <dbReference type="SAM" id="MobiDB-lite"/>
    </source>
</evidence>
<dbReference type="CDD" id="cd00303">
    <property type="entry name" value="retropepsin_like"/>
    <property type="match status" value="1"/>
</dbReference>
<proteinExistence type="predicted"/>
<dbReference type="GO" id="GO:0006508">
    <property type="term" value="P:proteolysis"/>
    <property type="evidence" value="ECO:0007669"/>
    <property type="project" value="InterPro"/>
</dbReference>
<dbReference type="InterPro" id="IPR036875">
    <property type="entry name" value="Znf_CCHC_sf"/>
</dbReference>
<dbReference type="SMART" id="SM00343">
    <property type="entry name" value="ZnF_C2HC"/>
    <property type="match status" value="2"/>
</dbReference>
<dbReference type="SUPFAM" id="SSF50630">
    <property type="entry name" value="Acid proteases"/>
    <property type="match status" value="1"/>
</dbReference>
<dbReference type="InterPro" id="IPR001969">
    <property type="entry name" value="Aspartic_peptidase_AS"/>
</dbReference>
<dbReference type="Gene3D" id="2.40.70.10">
    <property type="entry name" value="Acid Proteases"/>
    <property type="match status" value="1"/>
</dbReference>
<dbReference type="Pfam" id="PF03732">
    <property type="entry name" value="Retrotrans_gag"/>
    <property type="match status" value="1"/>
</dbReference>
<feature type="compositionally biased region" description="Polar residues" evidence="2">
    <location>
        <begin position="268"/>
        <end position="284"/>
    </location>
</feature>
<feature type="non-terminal residue" evidence="4">
    <location>
        <position position="436"/>
    </location>
</feature>
<dbReference type="AlphaFoldDB" id="A0A2K3M5R3"/>
<keyword evidence="1" id="KW-0479">Metal-binding</keyword>
<dbReference type="Pfam" id="PF00098">
    <property type="entry name" value="zf-CCHC"/>
    <property type="match status" value="2"/>
</dbReference>
<evidence type="ECO:0000259" key="3">
    <source>
        <dbReference type="PROSITE" id="PS50158"/>
    </source>
</evidence>
<dbReference type="GO" id="GO:0004190">
    <property type="term" value="F:aspartic-type endopeptidase activity"/>
    <property type="evidence" value="ECO:0007669"/>
    <property type="project" value="InterPro"/>
</dbReference>